<dbReference type="InterPro" id="IPR047662">
    <property type="entry name" value="SemiSWEET"/>
</dbReference>
<accession>A0ABV5WH16</accession>
<comment type="caution">
    <text evidence="6">The sequence shown here is derived from an EMBL/GenBank/DDBJ whole genome shotgun (WGS) entry which is preliminary data.</text>
</comment>
<name>A0ABV5WH16_9BACI</name>
<dbReference type="Proteomes" id="UP001589609">
    <property type="component" value="Unassembled WGS sequence"/>
</dbReference>
<evidence type="ECO:0000256" key="3">
    <source>
        <dbReference type="ARBA" id="ARBA00022989"/>
    </source>
</evidence>
<keyword evidence="6" id="KW-0762">Sugar transport</keyword>
<gene>
    <name evidence="6" type="ORF">ACFFMS_14630</name>
</gene>
<evidence type="ECO:0000256" key="2">
    <source>
        <dbReference type="ARBA" id="ARBA00022692"/>
    </source>
</evidence>
<reference evidence="6 7" key="1">
    <citation type="submission" date="2024-09" db="EMBL/GenBank/DDBJ databases">
        <authorList>
            <person name="Sun Q."/>
            <person name="Mori K."/>
        </authorList>
    </citation>
    <scope>NUCLEOTIDE SEQUENCE [LARGE SCALE GENOMIC DNA]</scope>
    <source>
        <strain evidence="6 7">JCM 11201</strain>
    </source>
</reference>
<sequence>MKITFYYKIELEEKSMSFFSIVGMVAAFLTTFSLLPQTIKTIKEKNTEGISVLMYSMFTAGVFLWLLYGFYTEDIPLMLANLVTLFFAVTILTLKLKYR</sequence>
<feature type="transmembrane region" description="Helical" evidence="5">
    <location>
        <begin position="47"/>
        <end position="71"/>
    </location>
</feature>
<keyword evidence="7" id="KW-1185">Reference proteome</keyword>
<comment type="subcellular location">
    <subcellularLocation>
        <location evidence="1">Membrane</location>
        <topology evidence="1">Multi-pass membrane protein</topology>
    </subcellularLocation>
</comment>
<keyword evidence="2 5" id="KW-0812">Transmembrane</keyword>
<dbReference type="InterPro" id="IPR006603">
    <property type="entry name" value="PQ-loop_rpt"/>
</dbReference>
<dbReference type="EMBL" id="JBHMAF010000083">
    <property type="protein sequence ID" value="MFB9759650.1"/>
    <property type="molecule type" value="Genomic_DNA"/>
</dbReference>
<keyword evidence="3 5" id="KW-1133">Transmembrane helix</keyword>
<dbReference type="NCBIfam" id="NF037968">
    <property type="entry name" value="SemiSWEET_2"/>
    <property type="match status" value="1"/>
</dbReference>
<organism evidence="6 7">
    <name type="scientific">Ectobacillus funiculus</name>
    <dbReference type="NCBI Taxonomy" id="137993"/>
    <lineage>
        <taxon>Bacteria</taxon>
        <taxon>Bacillati</taxon>
        <taxon>Bacillota</taxon>
        <taxon>Bacilli</taxon>
        <taxon>Bacillales</taxon>
        <taxon>Bacillaceae</taxon>
        <taxon>Ectobacillus</taxon>
    </lineage>
</organism>
<evidence type="ECO:0000256" key="5">
    <source>
        <dbReference type="SAM" id="Phobius"/>
    </source>
</evidence>
<evidence type="ECO:0000313" key="6">
    <source>
        <dbReference type="EMBL" id="MFB9759650.1"/>
    </source>
</evidence>
<keyword evidence="6" id="KW-0813">Transport</keyword>
<evidence type="ECO:0000313" key="7">
    <source>
        <dbReference type="Proteomes" id="UP001589609"/>
    </source>
</evidence>
<evidence type="ECO:0000256" key="4">
    <source>
        <dbReference type="ARBA" id="ARBA00023136"/>
    </source>
</evidence>
<keyword evidence="4 5" id="KW-0472">Membrane</keyword>
<dbReference type="Pfam" id="PF04193">
    <property type="entry name" value="PQ-loop"/>
    <property type="match status" value="1"/>
</dbReference>
<feature type="transmembrane region" description="Helical" evidence="5">
    <location>
        <begin position="77"/>
        <end position="96"/>
    </location>
</feature>
<evidence type="ECO:0000256" key="1">
    <source>
        <dbReference type="ARBA" id="ARBA00004141"/>
    </source>
</evidence>
<proteinExistence type="predicted"/>
<dbReference type="Gene3D" id="1.20.1280.290">
    <property type="match status" value="1"/>
</dbReference>
<feature type="transmembrane region" description="Helical" evidence="5">
    <location>
        <begin position="16"/>
        <end position="35"/>
    </location>
</feature>
<protein>
    <submittedName>
        <fullName evidence="6">SemiSWEET family sugar transporter</fullName>
    </submittedName>
</protein>